<dbReference type="RefSeq" id="WP_070947339.1">
    <property type="nucleotide sequence ID" value="NZ_MLIQ01000008.1"/>
</dbReference>
<dbReference type="EMBL" id="MLIQ01000008">
    <property type="protein sequence ID" value="OHU60694.1"/>
    <property type="molecule type" value="Genomic_DNA"/>
</dbReference>
<comment type="caution">
    <text evidence="1">The sequence shown here is derived from an EMBL/GenBank/DDBJ whole genome shotgun (WGS) entry which is preliminary data.</text>
</comment>
<reference evidence="1 2" key="1">
    <citation type="submission" date="2016-10" db="EMBL/GenBank/DDBJ databases">
        <title>Evaluation of Human, Veterinary and Environmental Mycobacterium chelonae Isolates by Core Genome Phylogenomic Analysis, Targeted Gene Comparison, and Anti-microbial Susceptibility Patterns: A Tale of Mistaken Identities.</title>
        <authorList>
            <person name="Fogelson S.B."/>
            <person name="Camus A.C."/>
            <person name="Lorenz W."/>
            <person name="Vasireddy R."/>
            <person name="Vasireddy S."/>
            <person name="Smith T."/>
            <person name="Brown-Elliott B.A."/>
            <person name="Wallace R.J.Jr."/>
            <person name="Hasan N.A."/>
            <person name="Reischl U."/>
            <person name="Sanchez S."/>
        </authorList>
    </citation>
    <scope>NUCLEOTIDE SEQUENCE [LARGE SCALE GENOMIC DNA]</scope>
    <source>
        <strain evidence="1 2">15515</strain>
    </source>
</reference>
<dbReference type="Proteomes" id="UP000180043">
    <property type="component" value="Unassembled WGS sequence"/>
</dbReference>
<evidence type="ECO:0000313" key="1">
    <source>
        <dbReference type="EMBL" id="OHU60694.1"/>
    </source>
</evidence>
<evidence type="ECO:0000313" key="2">
    <source>
        <dbReference type="Proteomes" id="UP000180043"/>
    </source>
</evidence>
<gene>
    <name evidence="1" type="ORF">BKG82_02255</name>
</gene>
<proteinExistence type="predicted"/>
<dbReference type="AlphaFoldDB" id="A0A1S1LXI1"/>
<name>A0A1S1LXI1_MYCCH</name>
<organism evidence="1 2">
    <name type="scientific">Mycobacteroides chelonae</name>
    <name type="common">Mycobacterium chelonae</name>
    <dbReference type="NCBI Taxonomy" id="1774"/>
    <lineage>
        <taxon>Bacteria</taxon>
        <taxon>Bacillati</taxon>
        <taxon>Actinomycetota</taxon>
        <taxon>Actinomycetes</taxon>
        <taxon>Mycobacteriales</taxon>
        <taxon>Mycobacteriaceae</taxon>
        <taxon>Mycobacteroides</taxon>
    </lineage>
</organism>
<accession>A0A1S1LXI1</accession>
<protein>
    <submittedName>
        <fullName evidence="1">Uncharacterized protein</fullName>
    </submittedName>
</protein>
<sequence length="83" mass="9121">MPTQPVIDHRGDSAPAAVVDDYPLGEHPPIATVDLYPMDERFRALVAIQLTLGTLAHYIGVDPFPSFSDELAELLHLPMEARV</sequence>